<dbReference type="RefSeq" id="WP_134085238.1">
    <property type="nucleotide sequence ID" value="NZ_SOQX01000009.1"/>
</dbReference>
<keyword evidence="5" id="KW-0812">Transmembrane</keyword>
<keyword evidence="3 5" id="KW-0472">Membrane</keyword>
<evidence type="ECO:0000313" key="8">
    <source>
        <dbReference type="EMBL" id="TDX98203.1"/>
    </source>
</evidence>
<keyword evidence="6" id="KW-0732">Signal</keyword>
<dbReference type="Proteomes" id="UP000294914">
    <property type="component" value="Unassembled WGS sequence"/>
</dbReference>
<dbReference type="SMART" id="SM00900">
    <property type="entry name" value="FMN_bind"/>
    <property type="match status" value="1"/>
</dbReference>
<dbReference type="Pfam" id="PF04205">
    <property type="entry name" value="FMN_bind"/>
    <property type="match status" value="1"/>
</dbReference>
<name>A0A4V3H3G4_9GAMM</name>
<dbReference type="PANTHER" id="PTHR30224:SF4">
    <property type="entry name" value="ELECTRON TRANSPORT PROTEIN YCCM-RELATED"/>
    <property type="match status" value="1"/>
</dbReference>
<evidence type="ECO:0000313" key="9">
    <source>
        <dbReference type="Proteomes" id="UP000294914"/>
    </source>
</evidence>
<evidence type="ECO:0000256" key="6">
    <source>
        <dbReference type="SAM" id="SignalP"/>
    </source>
</evidence>
<dbReference type="InterPro" id="IPR007329">
    <property type="entry name" value="FMN-bd"/>
</dbReference>
<feature type="transmembrane region" description="Helical" evidence="5">
    <location>
        <begin position="203"/>
        <end position="221"/>
    </location>
</feature>
<gene>
    <name evidence="8" type="ORF">EDC23_2687</name>
</gene>
<evidence type="ECO:0000259" key="7">
    <source>
        <dbReference type="SMART" id="SM00900"/>
    </source>
</evidence>
<dbReference type="GO" id="GO:0005886">
    <property type="term" value="C:plasma membrane"/>
    <property type="evidence" value="ECO:0007669"/>
    <property type="project" value="UniProtKB-SubCell"/>
</dbReference>
<comment type="subcellular location">
    <subcellularLocation>
        <location evidence="1">Cell membrane</location>
    </subcellularLocation>
</comment>
<evidence type="ECO:0000256" key="4">
    <source>
        <dbReference type="SAM" id="MobiDB-lite"/>
    </source>
</evidence>
<dbReference type="InterPro" id="IPR017896">
    <property type="entry name" value="4Fe4S_Fe-S-bd"/>
</dbReference>
<reference evidence="8 9" key="1">
    <citation type="submission" date="2019-03" db="EMBL/GenBank/DDBJ databases">
        <title>Genomic Encyclopedia of Type Strains, Phase IV (KMG-IV): sequencing the most valuable type-strain genomes for metagenomic binning, comparative biology and taxonomic classification.</title>
        <authorList>
            <person name="Goeker M."/>
        </authorList>
    </citation>
    <scope>NUCLEOTIDE SEQUENCE [LARGE SCALE GENOMIC DNA]</scope>
    <source>
        <strain evidence="8 9">DSM 16326</strain>
    </source>
</reference>
<dbReference type="OrthoDB" id="9806398at2"/>
<feature type="region of interest" description="Disordered" evidence="4">
    <location>
        <begin position="481"/>
        <end position="504"/>
    </location>
</feature>
<feature type="transmembrane region" description="Helical" evidence="5">
    <location>
        <begin position="381"/>
        <end position="397"/>
    </location>
</feature>
<accession>A0A4V3H3G4</accession>
<feature type="transmembrane region" description="Helical" evidence="5">
    <location>
        <begin position="241"/>
        <end position="265"/>
    </location>
</feature>
<sequence>MKQTVVACLLLLVVGPLSADSAEFELSQVREFFPVADRLVESEGKPPVTQIYRGDVLLGYAFVTTDIVPIPAYSGEPIHTLVVIDTAGTITGVRILAHEEPILVVGITEQDLQQFIDQYVGQSVDDTLKIGGRSRQGTTVLDGISGATITVMVLNASITRSLEEVSKSLTLSDGVSPSDKAGAVGATSGDYASIWVQVWQDRIFQIVVLALGLLVLLFILIMQDWLARHPRLLQRLRTGFLAYTVLFIGWYSLAQLSIVNVLTFVRSLFREFSWESFLIDPAMFILWSFVAVTIVLWGRGVYCGWLCPYGALQEFVFRLGRYLKVPSFEFPEVVHERLWAIKYIILMGLFGLSLHSMSLAETYAEVEPFKTAVTMRFQREWGFVLYALLMLLVSLFNRKFFCRYVCPLGAALTFPSRFRIFDWLRRRKECGHPCQICRNECEVGSIRGTGEIIETECHYCLACQITYWNTQKCPPLIDKRRRQDRHRRQAGGVVTKVTPSDPPT</sequence>
<feature type="chain" id="PRO_5020826843" evidence="6">
    <location>
        <begin position="20"/>
        <end position="504"/>
    </location>
</feature>
<feature type="transmembrane region" description="Helical" evidence="5">
    <location>
        <begin position="277"/>
        <end position="297"/>
    </location>
</feature>
<dbReference type="Pfam" id="PF12801">
    <property type="entry name" value="Fer4_5"/>
    <property type="match status" value="2"/>
</dbReference>
<dbReference type="InterPro" id="IPR052378">
    <property type="entry name" value="NosR_regulator"/>
</dbReference>
<comment type="caution">
    <text evidence="8">The sequence shown here is derived from an EMBL/GenBank/DDBJ whole genome shotgun (WGS) entry which is preliminary data.</text>
</comment>
<keyword evidence="9" id="KW-1185">Reference proteome</keyword>
<evidence type="ECO:0000256" key="5">
    <source>
        <dbReference type="SAM" id="Phobius"/>
    </source>
</evidence>
<organism evidence="8 9">
    <name type="scientific">Thiohalophilus thiocyanatoxydans</name>
    <dbReference type="NCBI Taxonomy" id="381308"/>
    <lineage>
        <taxon>Bacteria</taxon>
        <taxon>Pseudomonadati</taxon>
        <taxon>Pseudomonadota</taxon>
        <taxon>Gammaproteobacteria</taxon>
        <taxon>Thiohalomonadales</taxon>
        <taxon>Thiohalophilaceae</taxon>
        <taxon>Thiohalophilus</taxon>
    </lineage>
</organism>
<dbReference type="PANTHER" id="PTHR30224">
    <property type="entry name" value="ELECTRON TRANSPORT PROTEIN"/>
    <property type="match status" value="1"/>
</dbReference>
<evidence type="ECO:0000256" key="1">
    <source>
        <dbReference type="ARBA" id="ARBA00004236"/>
    </source>
</evidence>
<dbReference type="GO" id="GO:0010181">
    <property type="term" value="F:FMN binding"/>
    <property type="evidence" value="ECO:0007669"/>
    <property type="project" value="InterPro"/>
</dbReference>
<dbReference type="EMBL" id="SOQX01000009">
    <property type="protein sequence ID" value="TDX98203.1"/>
    <property type="molecule type" value="Genomic_DNA"/>
</dbReference>
<dbReference type="SUPFAM" id="SSF54862">
    <property type="entry name" value="4Fe-4S ferredoxins"/>
    <property type="match status" value="1"/>
</dbReference>
<dbReference type="AlphaFoldDB" id="A0A4V3H3G4"/>
<evidence type="ECO:0000256" key="3">
    <source>
        <dbReference type="ARBA" id="ARBA00023136"/>
    </source>
</evidence>
<keyword evidence="5" id="KW-1133">Transmembrane helix</keyword>
<feature type="domain" description="FMN-binding" evidence="7">
    <location>
        <begin position="72"/>
        <end position="165"/>
    </location>
</feature>
<feature type="transmembrane region" description="Helical" evidence="5">
    <location>
        <begin position="340"/>
        <end position="360"/>
    </location>
</feature>
<proteinExistence type="predicted"/>
<protein>
    <submittedName>
        <fullName evidence="8">4Fe-4S binding protein</fullName>
    </submittedName>
</protein>
<feature type="signal peptide" evidence="6">
    <location>
        <begin position="1"/>
        <end position="19"/>
    </location>
</feature>
<keyword evidence="2" id="KW-1003">Cell membrane</keyword>
<evidence type="ECO:0000256" key="2">
    <source>
        <dbReference type="ARBA" id="ARBA00022475"/>
    </source>
</evidence>